<feature type="region of interest" description="Disordered" evidence="16">
    <location>
        <begin position="486"/>
        <end position="507"/>
    </location>
</feature>
<dbReference type="GO" id="GO:0016607">
    <property type="term" value="C:nuclear speck"/>
    <property type="evidence" value="ECO:0007669"/>
    <property type="project" value="UniProtKB-SubCell"/>
</dbReference>
<dbReference type="GO" id="GO:0000380">
    <property type="term" value="P:alternative mRNA splicing, via spliceosome"/>
    <property type="evidence" value="ECO:0000318"/>
    <property type="project" value="GO_Central"/>
</dbReference>
<dbReference type="KEGG" id="tps:THAPSDRAFT_12153"/>
<dbReference type="SUPFAM" id="SSF51045">
    <property type="entry name" value="WW domain"/>
    <property type="match status" value="1"/>
</dbReference>
<dbReference type="PROSITE" id="PS51032">
    <property type="entry name" value="AP2_ERF"/>
    <property type="match status" value="1"/>
</dbReference>
<dbReference type="GO" id="GO:0005737">
    <property type="term" value="C:cytoplasm"/>
    <property type="evidence" value="ECO:0000318"/>
    <property type="project" value="GO_Central"/>
</dbReference>
<keyword evidence="8" id="KW-0391">Immunity</keyword>
<dbReference type="AlphaFoldDB" id="B8CGL8"/>
<feature type="domain" description="WW" evidence="17">
    <location>
        <begin position="858"/>
        <end position="892"/>
    </location>
</feature>
<feature type="compositionally biased region" description="Basic and acidic residues" evidence="16">
    <location>
        <begin position="496"/>
        <end position="507"/>
    </location>
</feature>
<evidence type="ECO:0000256" key="6">
    <source>
        <dbReference type="ARBA" id="ARBA00022664"/>
    </source>
</evidence>
<name>B8CGL8_THAPS</name>
<evidence type="ECO:0000259" key="17">
    <source>
        <dbReference type="PROSITE" id="PS50020"/>
    </source>
</evidence>
<feature type="region of interest" description="Disordered" evidence="16">
    <location>
        <begin position="249"/>
        <end position="271"/>
    </location>
</feature>
<comment type="subcellular location">
    <subcellularLocation>
        <location evidence="2">Cytoplasmic granule</location>
    </subcellularLocation>
    <subcellularLocation>
        <location evidence="1">Nucleus speckle</location>
    </subcellularLocation>
</comment>
<protein>
    <recommendedName>
        <fullName evidence="3">Polyglutamine-binding protein 1</fullName>
    </recommendedName>
    <alternativeName>
        <fullName evidence="14">Polyglutamine tract-binding protein 1</fullName>
    </alternativeName>
</protein>
<evidence type="ECO:0000256" key="1">
    <source>
        <dbReference type="ARBA" id="ARBA00004324"/>
    </source>
</evidence>
<dbReference type="GO" id="GO:0043021">
    <property type="term" value="F:ribonucleoprotein complex binding"/>
    <property type="evidence" value="ECO:0000318"/>
    <property type="project" value="GO_Central"/>
</dbReference>
<feature type="compositionally biased region" description="Polar residues" evidence="16">
    <location>
        <begin position="871"/>
        <end position="888"/>
    </location>
</feature>
<evidence type="ECO:0000256" key="8">
    <source>
        <dbReference type="ARBA" id="ARBA00022859"/>
    </source>
</evidence>
<keyword evidence="11" id="KW-0804">Transcription</keyword>
<dbReference type="PROSITE" id="PS50020">
    <property type="entry name" value="WW_DOMAIN_2"/>
    <property type="match status" value="1"/>
</dbReference>
<evidence type="ECO:0000313" key="19">
    <source>
        <dbReference type="EMBL" id="EED87349.1"/>
    </source>
</evidence>
<keyword evidence="20" id="KW-1185">Reference proteome</keyword>
<dbReference type="Proteomes" id="UP000001449">
    <property type="component" value="Chromosome 24"/>
</dbReference>
<keyword evidence="9" id="KW-0805">Transcription regulation</keyword>
<evidence type="ECO:0000313" key="20">
    <source>
        <dbReference type="Proteomes" id="UP000001449"/>
    </source>
</evidence>
<keyword evidence="7" id="KW-0677">Repeat</keyword>
<keyword evidence="12" id="KW-0508">mRNA splicing</keyword>
<feature type="region of interest" description="Disordered" evidence="16">
    <location>
        <begin position="63"/>
        <end position="101"/>
    </location>
</feature>
<gene>
    <name evidence="19" type="ORF">THAPSDRAFT_12153</name>
</gene>
<dbReference type="RefSeq" id="XP_002295283.1">
    <property type="nucleotide sequence ID" value="XM_002295247.1"/>
</dbReference>
<proteinExistence type="predicted"/>
<feature type="compositionally biased region" description="Basic and acidic residues" evidence="16">
    <location>
        <begin position="912"/>
        <end position="926"/>
    </location>
</feature>
<dbReference type="PANTHER" id="PTHR21737">
    <property type="entry name" value="POLYGLUTAMINE BINDING PROTEIN 1/MARVEL MEMBRANE-ASSOCIATING DOMAIN CONTAINING 3"/>
    <property type="match status" value="1"/>
</dbReference>
<feature type="region of interest" description="Disordered" evidence="16">
    <location>
        <begin position="871"/>
        <end position="955"/>
    </location>
</feature>
<reference evidence="19 20" key="2">
    <citation type="journal article" date="2008" name="Nature">
        <title>The Phaeodactylum genome reveals the evolutionary history of diatom genomes.</title>
        <authorList>
            <person name="Bowler C."/>
            <person name="Allen A.E."/>
            <person name="Badger J.H."/>
            <person name="Grimwood J."/>
            <person name="Jabbari K."/>
            <person name="Kuo A."/>
            <person name="Maheswari U."/>
            <person name="Martens C."/>
            <person name="Maumus F."/>
            <person name="Otillar R.P."/>
            <person name="Rayko E."/>
            <person name="Salamov A."/>
            <person name="Vandepoele K."/>
            <person name="Beszteri B."/>
            <person name="Gruber A."/>
            <person name="Heijde M."/>
            <person name="Katinka M."/>
            <person name="Mock T."/>
            <person name="Valentin K."/>
            <person name="Verret F."/>
            <person name="Berges J.A."/>
            <person name="Brownlee C."/>
            <person name="Cadoret J.P."/>
            <person name="Chiovitti A."/>
            <person name="Choi C.J."/>
            <person name="Coesel S."/>
            <person name="De Martino A."/>
            <person name="Detter J.C."/>
            <person name="Durkin C."/>
            <person name="Falciatore A."/>
            <person name="Fournet J."/>
            <person name="Haruta M."/>
            <person name="Huysman M.J."/>
            <person name="Jenkins B.D."/>
            <person name="Jiroutova K."/>
            <person name="Jorgensen R.E."/>
            <person name="Joubert Y."/>
            <person name="Kaplan A."/>
            <person name="Kroger N."/>
            <person name="Kroth P.G."/>
            <person name="La Roche J."/>
            <person name="Lindquist E."/>
            <person name="Lommer M."/>
            <person name="Martin-Jezequel V."/>
            <person name="Lopez P.J."/>
            <person name="Lucas S."/>
            <person name="Mangogna M."/>
            <person name="McGinnis K."/>
            <person name="Medlin L.K."/>
            <person name="Montsant A."/>
            <person name="Oudot-Le Secq M.P."/>
            <person name="Napoli C."/>
            <person name="Obornik M."/>
            <person name="Parker M.S."/>
            <person name="Petit J.L."/>
            <person name="Porcel B.M."/>
            <person name="Poulsen N."/>
            <person name="Robison M."/>
            <person name="Rychlewski L."/>
            <person name="Rynearson T.A."/>
            <person name="Schmutz J."/>
            <person name="Shapiro H."/>
            <person name="Siaut M."/>
            <person name="Stanley M."/>
            <person name="Sussman M.R."/>
            <person name="Taylor A.R."/>
            <person name="Vardi A."/>
            <person name="von Dassow P."/>
            <person name="Vyverman W."/>
            <person name="Willis A."/>
            <person name="Wyrwicz L.S."/>
            <person name="Rokhsar D.S."/>
            <person name="Weissenbach J."/>
            <person name="Armbrust E.V."/>
            <person name="Green B.R."/>
            <person name="Van de Peer Y."/>
            <person name="Grigoriev I.V."/>
        </authorList>
    </citation>
    <scope>NUCLEOTIDE SEQUENCE [LARGE SCALE GENOMIC DNA]</scope>
    <source>
        <strain evidence="19 20">CCMP1335</strain>
    </source>
</reference>
<dbReference type="GO" id="GO:0045087">
    <property type="term" value="P:innate immune response"/>
    <property type="evidence" value="ECO:0007669"/>
    <property type="project" value="UniProtKB-KW"/>
</dbReference>
<organism evidence="19 20">
    <name type="scientific">Thalassiosira pseudonana</name>
    <name type="common">Marine diatom</name>
    <name type="synonym">Cyclotella nana</name>
    <dbReference type="NCBI Taxonomy" id="35128"/>
    <lineage>
        <taxon>Eukaryota</taxon>
        <taxon>Sar</taxon>
        <taxon>Stramenopiles</taxon>
        <taxon>Ochrophyta</taxon>
        <taxon>Bacillariophyta</taxon>
        <taxon>Coscinodiscophyceae</taxon>
        <taxon>Thalassiosirophycidae</taxon>
        <taxon>Thalassiosirales</taxon>
        <taxon>Thalassiosiraceae</taxon>
        <taxon>Thalassiosira</taxon>
    </lineage>
</organism>
<evidence type="ECO:0000256" key="13">
    <source>
        <dbReference type="ARBA" id="ARBA00023242"/>
    </source>
</evidence>
<evidence type="ECO:0000256" key="16">
    <source>
        <dbReference type="SAM" id="MobiDB-lite"/>
    </source>
</evidence>
<dbReference type="InterPro" id="IPR001202">
    <property type="entry name" value="WW_dom"/>
</dbReference>
<keyword evidence="5" id="KW-0399">Innate immunity</keyword>
<evidence type="ECO:0000256" key="7">
    <source>
        <dbReference type="ARBA" id="ARBA00022737"/>
    </source>
</evidence>
<sequence>MAMTTIIVLPTHSASTATADALKAACISSTTASMPTVHQVSFRFLLQLSERLGRPLSCLSSGEDDKYLVNDPDPMPSELLQHDDDVSLGDELPSDKDIDADSSGHLEAAYEKSADDAQDEVATVVTAKNDAVSGKKRSRHVCRASGEKWGNPSSASGVGDQLPTKKSRGDSSASETAMTLENVQQTAATSLLSDIESKPSQAVQFMGDFDEVKNHPSNLSTLEHERRGDYAPASEASASLALDNVQRETTASTQQFVTTSNSPQDPKDATRSQTILEAIQYRRELLKLTRDSHMATEEQLAMMDSVRGRQIAKRARGRLTKKKQSDDKESEMQEFQQLSSSLLGSNDEDRFEDVVSAADILGRELTDADLQDVTPCHSKWKVSIQWYGRSSRYIGIFASKEEAMLASAVARDVLDAVGVGVSNTTAEEVIKGKVRVAKYVALSVVSQLSLSQVEEEGRNVGGVVGSDSVSPIWEEIMGLEGKRNFNVSGDDSMEGGEDKKRSTLDDHTREEVNFSLNDSIDGKPADKRPDVGLYKTMSGKWKVLISYAGKQRRIGMFDSKDDASKANFQARQVFKSNLVSRHTTPEEVDKAIALAREAAGAYVRSTKPVEMRGIFKTTYGKWQVQVRYGGSLRYIGTFPSKELAVAANKIAREVFDAKKVSKETPQDEIALIIALAKNAALGGVNHMTSASLHVAEEGNADASTNHPEPPHLQTIEVTYTTPKLGLTIQVKPTKVPSSENPYTIAVKTVASDAPHSQLIQPNDVLVGINGMALNAIVDLYSNVTEDEVKRKGKETNEVFLGGIVKALKETKRPMMVQFERGADDETAKCKNGLCNGDGVEAMETDDADIDVTEETDSSALPEPWIELLRSSSGQRYYDNPSTNVTQWDRPSAESMAETGSDVVGEEEPTDVDDQHSSPDSLDEHVDPSSGRANYHNPTTNVTQWEHPLVETGGLM</sequence>
<comment type="subunit">
    <text evidence="15">Interacts with POU3F2/Brn-2, ATXN1, TXNL4A, HTT and AR. Interaction with ATXN1 correlates positively with the length of the polyglutamine tract. Interacts with RNA polymerase II large subunit in a phosphorylation-dependent manner. Forms a ternary complex with ATXN1 mutant and phosphorylated RNA polymerase II. Interacts (via C-terminus) with TXNL4A and CD2BP2. Interacts (via WW domain) with ATN1 and SF3B1, and may interact with additional splice factors. Interacts (via WW domain) with WBP11; Leading to reduce interaction between PQBP1 and TXNL4A. Interacts with CAPRIN1. Interacts with DDX1. Interacts with SFPQ. Interacts with KHSRP.</text>
</comment>
<dbReference type="PANTHER" id="PTHR21737:SF3">
    <property type="entry name" value="POLYGLUTAMINE-BINDING PROTEIN 1"/>
    <property type="match status" value="1"/>
</dbReference>
<dbReference type="HOGENOM" id="CLU_308953_0_0_1"/>
<dbReference type="CDD" id="cd00201">
    <property type="entry name" value="WW"/>
    <property type="match status" value="2"/>
</dbReference>
<feature type="domain" description="AP2/ERF" evidence="18">
    <location>
        <begin position="610"/>
        <end position="665"/>
    </location>
</feature>
<dbReference type="GO" id="GO:0003677">
    <property type="term" value="F:DNA binding"/>
    <property type="evidence" value="ECO:0007669"/>
    <property type="project" value="UniProtKB-KW"/>
</dbReference>
<dbReference type="InterPro" id="IPR001471">
    <property type="entry name" value="AP2/ERF_dom"/>
</dbReference>
<keyword evidence="10" id="KW-0238">DNA-binding</keyword>
<keyword evidence="4" id="KW-0597">Phosphoprotein</keyword>
<dbReference type="SMART" id="SM00456">
    <property type="entry name" value="WW"/>
    <property type="match status" value="2"/>
</dbReference>
<evidence type="ECO:0000256" key="12">
    <source>
        <dbReference type="ARBA" id="ARBA00023187"/>
    </source>
</evidence>
<dbReference type="PROSITE" id="PS01159">
    <property type="entry name" value="WW_DOMAIN_1"/>
    <property type="match status" value="1"/>
</dbReference>
<evidence type="ECO:0000256" key="14">
    <source>
        <dbReference type="ARBA" id="ARBA00042167"/>
    </source>
</evidence>
<dbReference type="Gene3D" id="2.20.70.10">
    <property type="match status" value="1"/>
</dbReference>
<feature type="compositionally biased region" description="Polar residues" evidence="16">
    <location>
        <begin position="249"/>
        <end position="264"/>
    </location>
</feature>
<evidence type="ECO:0000256" key="10">
    <source>
        <dbReference type="ARBA" id="ARBA00023125"/>
    </source>
</evidence>
<dbReference type="GeneID" id="7448932"/>
<dbReference type="PaxDb" id="35128-Thaps12153"/>
<evidence type="ECO:0000256" key="9">
    <source>
        <dbReference type="ARBA" id="ARBA00023015"/>
    </source>
</evidence>
<evidence type="ECO:0000256" key="2">
    <source>
        <dbReference type="ARBA" id="ARBA00004463"/>
    </source>
</evidence>
<dbReference type="InParanoid" id="B8CGL8"/>
<evidence type="ECO:0000256" key="4">
    <source>
        <dbReference type="ARBA" id="ARBA00022553"/>
    </source>
</evidence>
<feature type="region of interest" description="Disordered" evidence="16">
    <location>
        <begin position="130"/>
        <end position="176"/>
    </location>
</feature>
<evidence type="ECO:0000256" key="15">
    <source>
        <dbReference type="ARBA" id="ARBA00046362"/>
    </source>
</evidence>
<dbReference type="EMBL" id="CM000655">
    <property type="protein sequence ID" value="EED87349.1"/>
    <property type="molecule type" value="Genomic_DNA"/>
</dbReference>
<evidence type="ECO:0000256" key="11">
    <source>
        <dbReference type="ARBA" id="ARBA00023163"/>
    </source>
</evidence>
<evidence type="ECO:0000256" key="5">
    <source>
        <dbReference type="ARBA" id="ARBA00022588"/>
    </source>
</evidence>
<reference evidence="19 20" key="1">
    <citation type="journal article" date="2004" name="Science">
        <title>The genome of the diatom Thalassiosira pseudonana: ecology, evolution, and metabolism.</title>
        <authorList>
            <person name="Armbrust E.V."/>
            <person name="Berges J.A."/>
            <person name="Bowler C."/>
            <person name="Green B.R."/>
            <person name="Martinez D."/>
            <person name="Putnam N.H."/>
            <person name="Zhou S."/>
            <person name="Allen A.E."/>
            <person name="Apt K.E."/>
            <person name="Bechner M."/>
            <person name="Brzezinski M.A."/>
            <person name="Chaal B.K."/>
            <person name="Chiovitti A."/>
            <person name="Davis A.K."/>
            <person name="Demarest M.S."/>
            <person name="Detter J.C."/>
            <person name="Glavina T."/>
            <person name="Goodstein D."/>
            <person name="Hadi M.Z."/>
            <person name="Hellsten U."/>
            <person name="Hildebrand M."/>
            <person name="Jenkins B.D."/>
            <person name="Jurka J."/>
            <person name="Kapitonov V.V."/>
            <person name="Kroger N."/>
            <person name="Lau W.W."/>
            <person name="Lane T.W."/>
            <person name="Larimer F.W."/>
            <person name="Lippmeier J.C."/>
            <person name="Lucas S."/>
            <person name="Medina M."/>
            <person name="Montsant A."/>
            <person name="Obornik M."/>
            <person name="Parker M.S."/>
            <person name="Palenik B."/>
            <person name="Pazour G.J."/>
            <person name="Richardson P.M."/>
            <person name="Rynearson T.A."/>
            <person name="Saito M.A."/>
            <person name="Schwartz D.C."/>
            <person name="Thamatrakoln K."/>
            <person name="Valentin K."/>
            <person name="Vardi A."/>
            <person name="Wilkerson F.P."/>
            <person name="Rokhsar D.S."/>
        </authorList>
    </citation>
    <scope>NUCLEOTIDE SEQUENCE [LARGE SCALE GENOMIC DNA]</scope>
    <source>
        <strain evidence="19 20">CCMP1335</strain>
    </source>
</reference>
<evidence type="ECO:0000259" key="18">
    <source>
        <dbReference type="PROSITE" id="PS51032"/>
    </source>
</evidence>
<keyword evidence="6" id="KW-0507">mRNA processing</keyword>
<dbReference type="GO" id="GO:0016604">
    <property type="term" value="C:nuclear body"/>
    <property type="evidence" value="ECO:0000318"/>
    <property type="project" value="GO_Central"/>
</dbReference>
<accession>B8CGL8</accession>
<dbReference type="InterPro" id="IPR036020">
    <property type="entry name" value="WW_dom_sf"/>
</dbReference>
<dbReference type="Pfam" id="PF00397">
    <property type="entry name" value="WW"/>
    <property type="match status" value="2"/>
</dbReference>
<evidence type="ECO:0000256" key="3">
    <source>
        <dbReference type="ARBA" id="ARBA00021117"/>
    </source>
</evidence>
<dbReference type="GO" id="GO:0003700">
    <property type="term" value="F:DNA-binding transcription factor activity"/>
    <property type="evidence" value="ECO:0007669"/>
    <property type="project" value="InterPro"/>
</dbReference>
<keyword evidence="13" id="KW-0539">Nucleus</keyword>